<evidence type="ECO:0008006" key="4">
    <source>
        <dbReference type="Google" id="ProtNLM"/>
    </source>
</evidence>
<dbReference type="EMBL" id="JASCIQ010000015">
    <property type="protein sequence ID" value="MDI3405316.1"/>
    <property type="molecule type" value="Genomic_DNA"/>
</dbReference>
<feature type="compositionally biased region" description="Basic and acidic residues" evidence="1">
    <location>
        <begin position="784"/>
        <end position="793"/>
    </location>
</feature>
<proteinExistence type="predicted"/>
<comment type="caution">
    <text evidence="2">The sequence shown here is derived from an EMBL/GenBank/DDBJ whole genome shotgun (WGS) entry which is preliminary data.</text>
</comment>
<evidence type="ECO:0000313" key="3">
    <source>
        <dbReference type="Proteomes" id="UP001223978"/>
    </source>
</evidence>
<protein>
    <recommendedName>
        <fullName evidence="4">NB-ARC domain-containing protein</fullName>
    </recommendedName>
</protein>
<organism evidence="2 3">
    <name type="scientific">Streptomyces cavernicola</name>
    <dbReference type="NCBI Taxonomy" id="3043613"/>
    <lineage>
        <taxon>Bacteria</taxon>
        <taxon>Bacillati</taxon>
        <taxon>Actinomycetota</taxon>
        <taxon>Actinomycetes</taxon>
        <taxon>Kitasatosporales</taxon>
        <taxon>Streptomycetaceae</taxon>
        <taxon>Streptomyces</taxon>
    </lineage>
</organism>
<dbReference type="Gene3D" id="3.40.50.300">
    <property type="entry name" value="P-loop containing nucleotide triphosphate hydrolases"/>
    <property type="match status" value="1"/>
</dbReference>
<dbReference type="Gene3D" id="1.25.40.10">
    <property type="entry name" value="Tetratricopeptide repeat domain"/>
    <property type="match status" value="1"/>
</dbReference>
<gene>
    <name evidence="2" type="ORF">QIS96_15995</name>
</gene>
<sequence>MELEIAALAGVGASSVVSLLVTDAFGWGKGRILKLLGRDAQADPAAVETEVERLRRELAAAREAGDETAEGAVEAELADFLEELLQTHPDLAEGLAEIVREADAVRLPPALASNILHYVNHDALHAEMDAHWTRCAEADVPAVIFLAGLRGTGRRAAARRWARAHAAHFTGPVLDADLGRDLNGTHADPDAVLDRWLAQLGMARADRPGDLPGKSAAFRAACARAGRDQGPVLVLLDNAETRRQIEPLLPAVPGSAALITGSEPPRQLDGAPDFAPLLVEPLDDGPAAELIARVSGRTEHADRLRSLARRVGGNPWALRIVAAELRSPEPGVLEDFEALLAERESRQEVLGMTDEDAHGESLYGAFDSTYGALPPRPARLYRLLGLLPPGRFHPDTLYALLSEWSSAQVRQALRALVDRGVVQRADLDAYRLEPIVHDHALTRAEQDEDPAERELLRDRFFARLLEFAERAEAALSTRWLHDPEYVEPRRESAPKAEAATAEGQLARRRDSLVPAVLLAHATGRHRHAWRLCQALWSFYLRTGSHTEWIASHRTGLAAAQACLDDPLAVARMHFQLGFAHMDRWSLDEDDARLAREELEAALRLARADTGDGGEGARRTESSALEALGLLALKLKHGARALDCFAEAKAALDGIVHPRGHALLTFHTARAYSALERHNDAEREFALARREFELLPTGPDHFNIAKAWLRQAEDRRACGQPDAALHCLNEAAAGTADAPASHQRATVLLLRGDIQAELGDREAAESDWSSARDMFTELGSPRAEGAQERLDGPV</sequence>
<reference evidence="2 3" key="1">
    <citation type="submission" date="2023-05" db="EMBL/GenBank/DDBJ databases">
        <title>Draft genome sequence of Streptomyces sp. B-S-A6 isolated from a cave soil in Thailand.</title>
        <authorList>
            <person name="Chamroensaksri N."/>
            <person name="Muangham S."/>
        </authorList>
    </citation>
    <scope>NUCLEOTIDE SEQUENCE [LARGE SCALE GENOMIC DNA]</scope>
    <source>
        <strain evidence="2 3">B-S-A6</strain>
    </source>
</reference>
<evidence type="ECO:0000256" key="1">
    <source>
        <dbReference type="SAM" id="MobiDB-lite"/>
    </source>
</evidence>
<dbReference type="SUPFAM" id="SSF52540">
    <property type="entry name" value="P-loop containing nucleoside triphosphate hydrolases"/>
    <property type="match status" value="1"/>
</dbReference>
<dbReference type="SUPFAM" id="SSF48452">
    <property type="entry name" value="TPR-like"/>
    <property type="match status" value="1"/>
</dbReference>
<feature type="region of interest" description="Disordered" evidence="1">
    <location>
        <begin position="759"/>
        <end position="793"/>
    </location>
</feature>
<name>A0ABT6SAU4_9ACTN</name>
<dbReference type="RefSeq" id="WP_282543260.1">
    <property type="nucleotide sequence ID" value="NZ_JASCIQ010000015.1"/>
</dbReference>
<accession>A0ABT6SAU4</accession>
<dbReference type="InterPro" id="IPR011990">
    <property type="entry name" value="TPR-like_helical_dom_sf"/>
</dbReference>
<evidence type="ECO:0000313" key="2">
    <source>
        <dbReference type="EMBL" id="MDI3405316.1"/>
    </source>
</evidence>
<keyword evidence="3" id="KW-1185">Reference proteome</keyword>
<dbReference type="InterPro" id="IPR027417">
    <property type="entry name" value="P-loop_NTPase"/>
</dbReference>
<dbReference type="Proteomes" id="UP001223978">
    <property type="component" value="Unassembled WGS sequence"/>
</dbReference>